<dbReference type="Proteomes" id="UP000244810">
    <property type="component" value="Unassembled WGS sequence"/>
</dbReference>
<dbReference type="PANTHER" id="PTHR23426">
    <property type="entry name" value="FERREDOXIN/ADRENODOXIN"/>
    <property type="match status" value="1"/>
</dbReference>
<dbReference type="InterPro" id="IPR018298">
    <property type="entry name" value="Adrenodoxin_Fe-S_BS"/>
</dbReference>
<evidence type="ECO:0000313" key="9">
    <source>
        <dbReference type="Proteomes" id="UP000244810"/>
    </source>
</evidence>
<keyword evidence="3" id="KW-0479">Metal-binding</keyword>
<comment type="similarity">
    <text evidence="1">Belongs to the adrenodoxin/putidaredoxin family.</text>
</comment>
<dbReference type="Pfam" id="PF00111">
    <property type="entry name" value="Fer2"/>
    <property type="match status" value="1"/>
</dbReference>
<keyword evidence="4" id="KW-0408">Iron</keyword>
<accession>A0A2T7UVH0</accession>
<dbReference type="GO" id="GO:0009055">
    <property type="term" value="F:electron transfer activity"/>
    <property type="evidence" value="ECO:0007669"/>
    <property type="project" value="TreeGrafter"/>
</dbReference>
<evidence type="ECO:0000256" key="6">
    <source>
        <dbReference type="ARBA" id="ARBA00034078"/>
    </source>
</evidence>
<dbReference type="GO" id="GO:0140647">
    <property type="term" value="P:P450-containing electron transport chain"/>
    <property type="evidence" value="ECO:0007669"/>
    <property type="project" value="InterPro"/>
</dbReference>
<protein>
    <submittedName>
        <fullName evidence="8">Ferredoxin</fullName>
    </submittedName>
</protein>
<evidence type="ECO:0000256" key="5">
    <source>
        <dbReference type="ARBA" id="ARBA00023014"/>
    </source>
</evidence>
<keyword evidence="2" id="KW-0001">2Fe-2S</keyword>
<dbReference type="EMBL" id="QDDR01000002">
    <property type="protein sequence ID" value="PVE48581.1"/>
    <property type="molecule type" value="Genomic_DNA"/>
</dbReference>
<dbReference type="PROSITE" id="PS51085">
    <property type="entry name" value="2FE2S_FER_2"/>
    <property type="match status" value="1"/>
</dbReference>
<dbReference type="GO" id="GO:0046872">
    <property type="term" value="F:metal ion binding"/>
    <property type="evidence" value="ECO:0007669"/>
    <property type="project" value="UniProtKB-KW"/>
</dbReference>
<proteinExistence type="inferred from homology"/>
<dbReference type="Gene3D" id="3.10.20.30">
    <property type="match status" value="1"/>
</dbReference>
<dbReference type="RefSeq" id="WP_107750531.1">
    <property type="nucleotide sequence ID" value="NZ_QBKF01000002.1"/>
</dbReference>
<dbReference type="PANTHER" id="PTHR23426:SF65">
    <property type="entry name" value="FERREDOXIN-2, MITOCHONDRIAL"/>
    <property type="match status" value="1"/>
</dbReference>
<keyword evidence="9" id="KW-1185">Reference proteome</keyword>
<dbReference type="InterPro" id="IPR036010">
    <property type="entry name" value="2Fe-2S_ferredoxin-like_sf"/>
</dbReference>
<keyword evidence="5" id="KW-0411">Iron-sulfur</keyword>
<evidence type="ECO:0000256" key="2">
    <source>
        <dbReference type="ARBA" id="ARBA00022714"/>
    </source>
</evidence>
<evidence type="ECO:0000313" key="8">
    <source>
        <dbReference type="EMBL" id="PVE48581.1"/>
    </source>
</evidence>
<comment type="cofactor">
    <cofactor evidence="6">
        <name>[2Fe-2S] cluster</name>
        <dbReference type="ChEBI" id="CHEBI:190135"/>
    </cofactor>
</comment>
<reference evidence="8 9" key="1">
    <citation type="journal article" date="2011" name="Syst. Appl. Microbiol.">
        <title>Defluviimonas denitrificans gen. nov., sp. nov., and Pararhodobacter aggregans gen. nov., sp. nov., non-phototrophic Rhodobacteraceae from the biofilter of a marine aquaculture.</title>
        <authorList>
            <person name="Foesel B.U."/>
            <person name="Drake H.L."/>
            <person name="Schramm A."/>
        </authorList>
    </citation>
    <scope>NUCLEOTIDE SEQUENCE [LARGE SCALE GENOMIC DNA]</scope>
    <source>
        <strain evidence="8 9">D1-19</strain>
    </source>
</reference>
<dbReference type="OrthoDB" id="9799640at2"/>
<comment type="caution">
    <text evidence="8">The sequence shown here is derived from an EMBL/GenBank/DDBJ whole genome shotgun (WGS) entry which is preliminary data.</text>
</comment>
<dbReference type="GO" id="GO:0051537">
    <property type="term" value="F:2 iron, 2 sulfur cluster binding"/>
    <property type="evidence" value="ECO:0007669"/>
    <property type="project" value="UniProtKB-KW"/>
</dbReference>
<dbReference type="AlphaFoldDB" id="A0A2T7UVH0"/>
<dbReference type="InterPro" id="IPR001055">
    <property type="entry name" value="Adrenodoxin-like"/>
</dbReference>
<dbReference type="InterPro" id="IPR001041">
    <property type="entry name" value="2Fe-2S_ferredoxin-type"/>
</dbReference>
<sequence>MVKVTFIEESGKRREIDARPGDPLMYAAKDAGIDGIIAECGGSAMCATCHCYLLEAPNGPLPEPRIDEADTIEFNAHAPQPTSRLTCQVMVSEALEGAVFQVATGR</sequence>
<dbReference type="CDD" id="cd00207">
    <property type="entry name" value="fer2"/>
    <property type="match status" value="1"/>
</dbReference>
<dbReference type="SUPFAM" id="SSF54292">
    <property type="entry name" value="2Fe-2S ferredoxin-like"/>
    <property type="match status" value="1"/>
</dbReference>
<evidence type="ECO:0000256" key="4">
    <source>
        <dbReference type="ARBA" id="ARBA00023004"/>
    </source>
</evidence>
<organism evidence="8 9">
    <name type="scientific">Pararhodobacter aggregans</name>
    <dbReference type="NCBI Taxonomy" id="404875"/>
    <lineage>
        <taxon>Bacteria</taxon>
        <taxon>Pseudomonadati</taxon>
        <taxon>Pseudomonadota</taxon>
        <taxon>Alphaproteobacteria</taxon>
        <taxon>Rhodobacterales</taxon>
        <taxon>Paracoccaceae</taxon>
        <taxon>Pararhodobacter</taxon>
    </lineage>
</organism>
<gene>
    <name evidence="8" type="ORF">DDE23_05880</name>
</gene>
<dbReference type="InterPro" id="IPR012675">
    <property type="entry name" value="Beta-grasp_dom_sf"/>
</dbReference>
<dbReference type="PROSITE" id="PS00814">
    <property type="entry name" value="ADX"/>
    <property type="match status" value="1"/>
</dbReference>
<evidence type="ECO:0000259" key="7">
    <source>
        <dbReference type="PROSITE" id="PS51085"/>
    </source>
</evidence>
<feature type="domain" description="2Fe-2S ferredoxin-type" evidence="7">
    <location>
        <begin position="2"/>
        <end position="106"/>
    </location>
</feature>
<name>A0A2T7UVH0_9RHOB</name>
<evidence type="ECO:0000256" key="1">
    <source>
        <dbReference type="ARBA" id="ARBA00010914"/>
    </source>
</evidence>
<evidence type="ECO:0000256" key="3">
    <source>
        <dbReference type="ARBA" id="ARBA00022723"/>
    </source>
</evidence>